<feature type="region of interest" description="Disordered" evidence="1">
    <location>
        <begin position="742"/>
        <end position="773"/>
    </location>
</feature>
<dbReference type="SUPFAM" id="SSF49265">
    <property type="entry name" value="Fibronectin type III"/>
    <property type="match status" value="1"/>
</dbReference>
<organism evidence="4 5">
    <name type="scientific">Diacronema lutheri</name>
    <name type="common">Unicellular marine alga</name>
    <name type="synonym">Monochrysis lutheri</name>
    <dbReference type="NCBI Taxonomy" id="2081491"/>
    <lineage>
        <taxon>Eukaryota</taxon>
        <taxon>Haptista</taxon>
        <taxon>Haptophyta</taxon>
        <taxon>Pavlovophyceae</taxon>
        <taxon>Pavlovales</taxon>
        <taxon>Pavlovaceae</taxon>
        <taxon>Diacronema</taxon>
    </lineage>
</organism>
<dbReference type="InterPro" id="IPR003961">
    <property type="entry name" value="FN3_dom"/>
</dbReference>
<dbReference type="OrthoDB" id="167398at2759"/>
<feature type="region of interest" description="Disordered" evidence="1">
    <location>
        <begin position="22"/>
        <end position="59"/>
    </location>
</feature>
<feature type="compositionally biased region" description="Polar residues" evidence="1">
    <location>
        <begin position="37"/>
        <end position="52"/>
    </location>
</feature>
<keyword evidence="2" id="KW-0732">Signal</keyword>
<evidence type="ECO:0000313" key="5">
    <source>
        <dbReference type="Proteomes" id="UP000751190"/>
    </source>
</evidence>
<sequence length="773" mass="83722">MTRLAVALLAGALRAGADIYAHNPRGSNNRLDRGNGDTENPNRLFDSENNNAGGYGMGGDAEAPAAPLRFIVGSELSIEWTAQHSCGHGKARCQFVLQYYCNDDPSKGMNVRDGTTPARIDLAAPTDQTRGLHEPVQNYVKCAARERNMGLWTADQDMANRNRATATRQENNPNNRYGFECPEERDYYPYWHPTVWKDIAVLTTNVSMCGYYKNESQNVAAKHECDDPQFNNERACFQGGSAWVEVPSHGVDPPQCLPAPYLRDNHLGNTLTGGATMYNWTIPDDVSNACVLRMRYNISTADVPWELDSRYNNGNSPVKTNPRVDLGFGLTGGDDSQLELAINSDQHGRTFQDRTFRFEIVARPAAVRASAKVYNLNVRGKRGNIVQAYPSVEYDFAPSVLAVSPGAWIHFQWTGNDKTNNNGGNNGEGIDGTDRHNLVQIADLGSHFPLHVSQTSMFDVHDETTLDGAPARTAAQLAKEFALVRQTGCASSADAPSDQAANNCEKLNAAAPTVDLGLLRLKQGTYHFMSTRNNNFSNRGQKGTIHVQPQLPLAPVITSASAVGRDGLRIAWTMPAATLASGAVDASAPVQVRAFRVEMSEDGGLSWRGAARNSSTNESDGLVGGADSALVVTELPAGLTFSFRVSAETEDGWSDASALVAAMTADSADSKRYKALLKQAAVDRQIEAYPMRLGIGLAVLLAVVACVAHRWHHHGTLLFWRDWRRARPRRLLGHEPIPDVKVVDAAGGPSGGDGPKPAPRRALVPSCGCGGRS</sequence>
<dbReference type="CDD" id="cd00063">
    <property type="entry name" value="FN3"/>
    <property type="match status" value="1"/>
</dbReference>
<dbReference type="PROSITE" id="PS50853">
    <property type="entry name" value="FN3"/>
    <property type="match status" value="1"/>
</dbReference>
<comment type="caution">
    <text evidence="4">The sequence shown here is derived from an EMBL/GenBank/DDBJ whole genome shotgun (WGS) entry which is preliminary data.</text>
</comment>
<evidence type="ECO:0000256" key="1">
    <source>
        <dbReference type="SAM" id="MobiDB-lite"/>
    </source>
</evidence>
<dbReference type="PANTHER" id="PTHR35170">
    <property type="entry name" value="PROTEIN DD3-3"/>
    <property type="match status" value="1"/>
</dbReference>
<name>A0A8J5XWI6_DIALT</name>
<keyword evidence="5" id="KW-1185">Reference proteome</keyword>
<dbReference type="PANTHER" id="PTHR35170:SF1">
    <property type="entry name" value="PROTEIN DD3-3"/>
    <property type="match status" value="1"/>
</dbReference>
<evidence type="ECO:0000313" key="4">
    <source>
        <dbReference type="EMBL" id="KAG8466765.1"/>
    </source>
</evidence>
<dbReference type="InterPro" id="IPR036116">
    <property type="entry name" value="FN3_sf"/>
</dbReference>
<dbReference type="InterPro" id="IPR053320">
    <property type="entry name" value="Protein_DD3-3_O-glyco"/>
</dbReference>
<reference evidence="4" key="1">
    <citation type="submission" date="2021-05" db="EMBL/GenBank/DDBJ databases">
        <title>The genome of the haptophyte Pavlova lutheri (Diacronema luteri, Pavlovales) - a model for lipid biosynthesis in eukaryotic algae.</title>
        <authorList>
            <person name="Hulatt C.J."/>
            <person name="Posewitz M.C."/>
        </authorList>
    </citation>
    <scope>NUCLEOTIDE SEQUENCE</scope>
    <source>
        <strain evidence="4">NIVA-4/92</strain>
    </source>
</reference>
<evidence type="ECO:0000259" key="3">
    <source>
        <dbReference type="PROSITE" id="PS50853"/>
    </source>
</evidence>
<feature type="domain" description="Fibronectin type-III" evidence="3">
    <location>
        <begin position="554"/>
        <end position="667"/>
    </location>
</feature>
<protein>
    <recommendedName>
        <fullName evidence="3">Fibronectin type-III domain-containing protein</fullName>
    </recommendedName>
</protein>
<accession>A0A8J5XWI6</accession>
<dbReference type="AlphaFoldDB" id="A0A8J5XWI6"/>
<dbReference type="InterPro" id="IPR013783">
    <property type="entry name" value="Ig-like_fold"/>
</dbReference>
<dbReference type="EMBL" id="JAGTXO010000007">
    <property type="protein sequence ID" value="KAG8466765.1"/>
    <property type="molecule type" value="Genomic_DNA"/>
</dbReference>
<dbReference type="Gene3D" id="2.60.40.10">
    <property type="entry name" value="Immunoglobulins"/>
    <property type="match status" value="1"/>
</dbReference>
<feature type="signal peptide" evidence="2">
    <location>
        <begin position="1"/>
        <end position="17"/>
    </location>
</feature>
<dbReference type="Proteomes" id="UP000751190">
    <property type="component" value="Unassembled WGS sequence"/>
</dbReference>
<gene>
    <name evidence="4" type="ORF">KFE25_008144</name>
</gene>
<evidence type="ECO:0000256" key="2">
    <source>
        <dbReference type="SAM" id="SignalP"/>
    </source>
</evidence>
<dbReference type="SMART" id="SM00060">
    <property type="entry name" value="FN3"/>
    <property type="match status" value="1"/>
</dbReference>
<dbReference type="OMA" id="TNQHSCS"/>
<proteinExistence type="predicted"/>
<feature type="chain" id="PRO_5035271511" description="Fibronectin type-III domain-containing protein" evidence="2">
    <location>
        <begin position="18"/>
        <end position="773"/>
    </location>
</feature>